<reference evidence="1" key="1">
    <citation type="journal article" date="2014" name="Int. J. Syst. Evol. Microbiol.">
        <title>Complete genome sequence of Corynebacterium casei LMG S-19264T (=DSM 44701T), isolated from a smear-ripened cheese.</title>
        <authorList>
            <consortium name="US DOE Joint Genome Institute (JGI-PGF)"/>
            <person name="Walter F."/>
            <person name="Albersmeier A."/>
            <person name="Kalinowski J."/>
            <person name="Ruckert C."/>
        </authorList>
    </citation>
    <scope>NUCLEOTIDE SEQUENCE</scope>
    <source>
        <strain evidence="1">KCTC 12711</strain>
    </source>
</reference>
<reference evidence="1" key="2">
    <citation type="submission" date="2020-09" db="EMBL/GenBank/DDBJ databases">
        <authorList>
            <person name="Sun Q."/>
            <person name="Kim S."/>
        </authorList>
    </citation>
    <scope>NUCLEOTIDE SEQUENCE</scope>
    <source>
        <strain evidence="1">KCTC 12711</strain>
    </source>
</reference>
<dbReference type="Pfam" id="PF14907">
    <property type="entry name" value="NTP_transf_5"/>
    <property type="match status" value="1"/>
</dbReference>
<dbReference type="Proteomes" id="UP000614811">
    <property type="component" value="Unassembled WGS sequence"/>
</dbReference>
<protein>
    <recommendedName>
        <fullName evidence="3">Nucleotidyltransferase family protein</fullName>
    </recommendedName>
</protein>
<keyword evidence="2" id="KW-1185">Reference proteome</keyword>
<name>A0A918RM36_9GAMM</name>
<dbReference type="InterPro" id="IPR039498">
    <property type="entry name" value="NTP_transf_5"/>
</dbReference>
<accession>A0A918RM36</accession>
<sequence length="372" mass="42201">MDNSRTKQDTQVELQYLASLICDYSAIKSNHSAEFAADWRRRSPQAKLERLDYHGITLLADAKSTLSVDLATACQQRRAMLAATETLKQQELRNLFSACRAAGLGNIILFKGTALAHTVYPQPWYRPRSDADCLINPDARALAHQILTEQGFAKHFAIEGRYVSYQSLYSKSLPGQSQIHIDLHWRINNRQCLSQAYTVEDLWPERQTIDAHLAAPSNVDSLLIACLHRLGHHAREERLAWLYDIHLLSATLDQYDWETLINKARQKSLCAVTLDALQACAGLLGTQLPNTVLDSLSGAAEEPSAVFTRRDLPEWRYFLTDLRCMPSLRQRMGLLRETFLPSPSYVRTQMQTSSATLGYLKRLWRGLKRVTS</sequence>
<comment type="caution">
    <text evidence="1">The sequence shown here is derived from an EMBL/GenBank/DDBJ whole genome shotgun (WGS) entry which is preliminary data.</text>
</comment>
<evidence type="ECO:0008006" key="3">
    <source>
        <dbReference type="Google" id="ProtNLM"/>
    </source>
</evidence>
<dbReference type="AlphaFoldDB" id="A0A918RM36"/>
<organism evidence="1 2">
    <name type="scientific">Arenicella chitinivorans</name>
    <dbReference type="NCBI Taxonomy" id="1329800"/>
    <lineage>
        <taxon>Bacteria</taxon>
        <taxon>Pseudomonadati</taxon>
        <taxon>Pseudomonadota</taxon>
        <taxon>Gammaproteobacteria</taxon>
        <taxon>Arenicellales</taxon>
        <taxon>Arenicellaceae</taxon>
        <taxon>Arenicella</taxon>
    </lineage>
</organism>
<gene>
    <name evidence="1" type="ORF">GCM10008090_08510</name>
</gene>
<dbReference type="EMBL" id="BMXA01000001">
    <property type="protein sequence ID" value="GHA01648.1"/>
    <property type="molecule type" value="Genomic_DNA"/>
</dbReference>
<proteinExistence type="predicted"/>
<dbReference type="RefSeq" id="WP_189398748.1">
    <property type="nucleotide sequence ID" value="NZ_BMXA01000001.1"/>
</dbReference>
<evidence type="ECO:0000313" key="1">
    <source>
        <dbReference type="EMBL" id="GHA01648.1"/>
    </source>
</evidence>
<evidence type="ECO:0000313" key="2">
    <source>
        <dbReference type="Proteomes" id="UP000614811"/>
    </source>
</evidence>